<gene>
    <name evidence="1" type="ORF">IV67_GL001532</name>
</gene>
<protein>
    <submittedName>
        <fullName evidence="1">Uncharacterized protein</fullName>
    </submittedName>
</protein>
<dbReference type="PATRIC" id="fig|1620.3.peg.1564"/>
<dbReference type="Proteomes" id="UP000051673">
    <property type="component" value="Unassembled WGS sequence"/>
</dbReference>
<sequence>MVAYQNDEGRPIVIDPNEHEETFTYAEGFTYDVAKVYKRQTHGELEEVKKS</sequence>
<name>A0A0R2JPZ2_9LACO</name>
<keyword evidence="2" id="KW-1185">Reference proteome</keyword>
<dbReference type="STRING" id="1620.IV67_GL001532"/>
<organism evidence="1 2">
    <name type="scientific">Weissella minor</name>
    <dbReference type="NCBI Taxonomy" id="1620"/>
    <lineage>
        <taxon>Bacteria</taxon>
        <taxon>Bacillati</taxon>
        <taxon>Bacillota</taxon>
        <taxon>Bacilli</taxon>
        <taxon>Lactobacillales</taxon>
        <taxon>Lactobacillaceae</taxon>
        <taxon>Weissella</taxon>
    </lineage>
</organism>
<proteinExistence type="predicted"/>
<reference evidence="1 2" key="1">
    <citation type="journal article" date="2015" name="Genome Announc.">
        <title>Expanding the biotechnology potential of lactobacilli through comparative genomics of 213 strains and associated genera.</title>
        <authorList>
            <person name="Sun Z."/>
            <person name="Harris H.M."/>
            <person name="McCann A."/>
            <person name="Guo C."/>
            <person name="Argimon S."/>
            <person name="Zhang W."/>
            <person name="Yang X."/>
            <person name="Jeffery I.B."/>
            <person name="Cooney J.C."/>
            <person name="Kagawa T.F."/>
            <person name="Liu W."/>
            <person name="Song Y."/>
            <person name="Salvetti E."/>
            <person name="Wrobel A."/>
            <person name="Rasinkangas P."/>
            <person name="Parkhill J."/>
            <person name="Rea M.C."/>
            <person name="O'Sullivan O."/>
            <person name="Ritari J."/>
            <person name="Douillard F.P."/>
            <person name="Paul Ross R."/>
            <person name="Yang R."/>
            <person name="Briner A.E."/>
            <person name="Felis G.E."/>
            <person name="de Vos W.M."/>
            <person name="Barrangou R."/>
            <person name="Klaenhammer T.R."/>
            <person name="Caufield P.W."/>
            <person name="Cui Y."/>
            <person name="Zhang H."/>
            <person name="O'Toole P.W."/>
        </authorList>
    </citation>
    <scope>NUCLEOTIDE SEQUENCE [LARGE SCALE GENOMIC DNA]</scope>
    <source>
        <strain evidence="1 2">DSM 20014</strain>
    </source>
</reference>
<accession>A0A0R2JPZ2</accession>
<dbReference type="AlphaFoldDB" id="A0A0R2JPZ2"/>
<evidence type="ECO:0000313" key="2">
    <source>
        <dbReference type="Proteomes" id="UP000051673"/>
    </source>
</evidence>
<comment type="caution">
    <text evidence="1">The sequence shown here is derived from an EMBL/GenBank/DDBJ whole genome shotgun (WGS) entry which is preliminary data.</text>
</comment>
<dbReference type="EMBL" id="JQCD01000018">
    <property type="protein sequence ID" value="KRN77477.1"/>
    <property type="molecule type" value="Genomic_DNA"/>
</dbReference>
<evidence type="ECO:0000313" key="1">
    <source>
        <dbReference type="EMBL" id="KRN77477.1"/>
    </source>
</evidence>